<proteinExistence type="predicted"/>
<dbReference type="SUPFAM" id="SSF52113">
    <property type="entry name" value="BRCT domain"/>
    <property type="match status" value="1"/>
</dbReference>
<dbReference type="InterPro" id="IPR036420">
    <property type="entry name" value="BRCT_dom_sf"/>
</dbReference>
<name>A0AAD9CZX5_PAPLA</name>
<keyword evidence="13" id="KW-1185">Reference proteome</keyword>
<evidence type="ECO:0000313" key="12">
    <source>
        <dbReference type="EMBL" id="KAK1922206.1"/>
    </source>
</evidence>
<dbReference type="InterPro" id="IPR002054">
    <property type="entry name" value="DNA-dir_DNA_pol_X"/>
</dbReference>
<dbReference type="InterPro" id="IPR010996">
    <property type="entry name" value="HHH_MUS81"/>
</dbReference>
<dbReference type="PRINTS" id="PR00870">
    <property type="entry name" value="DNAPOLXBETA"/>
</dbReference>
<dbReference type="Gene3D" id="1.10.150.20">
    <property type="entry name" value="5' to 3' exonuclease, C-terminal subdomain"/>
    <property type="match status" value="1"/>
</dbReference>
<feature type="compositionally biased region" description="Pro residues" evidence="10">
    <location>
        <begin position="147"/>
        <end position="159"/>
    </location>
</feature>
<feature type="compositionally biased region" description="Polar residues" evidence="10">
    <location>
        <begin position="193"/>
        <end position="202"/>
    </location>
</feature>
<dbReference type="Gene3D" id="3.40.50.10190">
    <property type="entry name" value="BRCT domain"/>
    <property type="match status" value="1"/>
</dbReference>
<feature type="region of interest" description="Disordered" evidence="10">
    <location>
        <begin position="191"/>
        <end position="222"/>
    </location>
</feature>
<keyword evidence="2" id="KW-0237">DNA synthesis</keyword>
<reference evidence="12" key="1">
    <citation type="submission" date="2023-02" db="EMBL/GenBank/DDBJ databases">
        <title>Identification and recombinant expression of a fungal hydrolase from Papiliotrema laurentii that hydrolyzes apple cutin and clears colloidal polyester polyurethane.</title>
        <authorList>
            <consortium name="DOE Joint Genome Institute"/>
            <person name="Roman V.A."/>
            <person name="Bojanowski C."/>
            <person name="Crable B.R."/>
            <person name="Wagner D.N."/>
            <person name="Hung C.S."/>
            <person name="Nadeau L.J."/>
            <person name="Schratz L."/>
            <person name="Haridas S."/>
            <person name="Pangilinan J."/>
            <person name="Lipzen A."/>
            <person name="Na H."/>
            <person name="Yan M."/>
            <person name="Ng V."/>
            <person name="Grigoriev I.V."/>
            <person name="Spatafora J.W."/>
            <person name="Barlow D."/>
            <person name="Biffinger J."/>
            <person name="Kelley-Loughnane N."/>
            <person name="Varaljay V.A."/>
            <person name="Crookes-Goodson W.J."/>
        </authorList>
    </citation>
    <scope>NUCLEOTIDE SEQUENCE</scope>
    <source>
        <strain evidence="12">5307AH</strain>
    </source>
</reference>
<dbReference type="CDD" id="cd00141">
    <property type="entry name" value="NT_POLXc"/>
    <property type="match status" value="1"/>
</dbReference>
<dbReference type="InterPro" id="IPR043519">
    <property type="entry name" value="NT_sf"/>
</dbReference>
<dbReference type="GO" id="GO:0005634">
    <property type="term" value="C:nucleus"/>
    <property type="evidence" value="ECO:0007669"/>
    <property type="project" value="TreeGrafter"/>
</dbReference>
<dbReference type="PRINTS" id="PR00869">
    <property type="entry name" value="DNAPOLX"/>
</dbReference>
<organism evidence="12 13">
    <name type="scientific">Papiliotrema laurentii</name>
    <name type="common">Cryptococcus laurentii</name>
    <dbReference type="NCBI Taxonomy" id="5418"/>
    <lineage>
        <taxon>Eukaryota</taxon>
        <taxon>Fungi</taxon>
        <taxon>Dikarya</taxon>
        <taxon>Basidiomycota</taxon>
        <taxon>Agaricomycotina</taxon>
        <taxon>Tremellomycetes</taxon>
        <taxon>Tremellales</taxon>
        <taxon>Rhynchogastremaceae</taxon>
        <taxon>Papiliotrema</taxon>
    </lineage>
</organism>
<evidence type="ECO:0000256" key="3">
    <source>
        <dbReference type="ARBA" id="ARBA00022679"/>
    </source>
</evidence>
<dbReference type="GO" id="GO:0003677">
    <property type="term" value="F:DNA binding"/>
    <property type="evidence" value="ECO:0007669"/>
    <property type="project" value="InterPro"/>
</dbReference>
<dbReference type="SUPFAM" id="SSF47802">
    <property type="entry name" value="DNA polymerase beta, N-terminal domain-like"/>
    <property type="match status" value="1"/>
</dbReference>
<gene>
    <name evidence="12" type="ORF">DB88DRAFT_497536</name>
</gene>
<dbReference type="Pfam" id="PF14716">
    <property type="entry name" value="HHH_8"/>
    <property type="match status" value="1"/>
</dbReference>
<dbReference type="AlphaFoldDB" id="A0AAD9CZX5"/>
<dbReference type="PANTHER" id="PTHR11276">
    <property type="entry name" value="DNA POLYMERASE TYPE-X FAMILY MEMBER"/>
    <property type="match status" value="1"/>
</dbReference>
<dbReference type="PANTHER" id="PTHR11276:SF28">
    <property type="entry name" value="DNA POLYMERASE LAMBDA"/>
    <property type="match status" value="1"/>
</dbReference>
<feature type="region of interest" description="Disordered" evidence="10">
    <location>
        <begin position="548"/>
        <end position="580"/>
    </location>
</feature>
<dbReference type="InterPro" id="IPR018944">
    <property type="entry name" value="DNA_pol_lambd_fingers_domain"/>
</dbReference>
<evidence type="ECO:0000256" key="4">
    <source>
        <dbReference type="ARBA" id="ARBA00022695"/>
    </source>
</evidence>
<evidence type="ECO:0000256" key="8">
    <source>
        <dbReference type="ARBA" id="ARBA00023204"/>
    </source>
</evidence>
<feature type="compositionally biased region" description="Basic and acidic residues" evidence="10">
    <location>
        <begin position="435"/>
        <end position="446"/>
    </location>
</feature>
<keyword evidence="4" id="KW-0548">Nucleotidyltransferase</keyword>
<protein>
    <recommendedName>
        <fullName evidence="1">DNA-directed DNA polymerase</fullName>
        <ecNumber evidence="1">2.7.7.7</ecNumber>
    </recommendedName>
</protein>
<accession>A0AAD9CZX5</accession>
<dbReference type="Pfam" id="PF14792">
    <property type="entry name" value="DNA_pol_B_palm"/>
    <property type="match status" value="1"/>
</dbReference>
<dbReference type="InterPro" id="IPR029398">
    <property type="entry name" value="PolB_thumb"/>
</dbReference>
<dbReference type="SUPFAM" id="SSF81301">
    <property type="entry name" value="Nucleotidyltransferase"/>
    <property type="match status" value="1"/>
</dbReference>
<evidence type="ECO:0000256" key="2">
    <source>
        <dbReference type="ARBA" id="ARBA00022634"/>
    </source>
</evidence>
<dbReference type="FunFam" id="3.30.210.10:FF:000001">
    <property type="entry name" value="DNA polymerase lambda"/>
    <property type="match status" value="1"/>
</dbReference>
<dbReference type="InterPro" id="IPR027421">
    <property type="entry name" value="DNA_pol_lamdba_lyase_dom_sf"/>
</dbReference>
<evidence type="ECO:0000259" key="11">
    <source>
        <dbReference type="SMART" id="SM00483"/>
    </source>
</evidence>
<comment type="catalytic activity">
    <reaction evidence="9">
        <text>DNA(n) + a 2'-deoxyribonucleoside 5'-triphosphate = DNA(n+1) + diphosphate</text>
        <dbReference type="Rhea" id="RHEA:22508"/>
        <dbReference type="Rhea" id="RHEA-COMP:17339"/>
        <dbReference type="Rhea" id="RHEA-COMP:17340"/>
        <dbReference type="ChEBI" id="CHEBI:33019"/>
        <dbReference type="ChEBI" id="CHEBI:61560"/>
        <dbReference type="ChEBI" id="CHEBI:173112"/>
        <dbReference type="EC" id="2.7.7.7"/>
    </reaction>
</comment>
<keyword evidence="7" id="KW-0239">DNA-directed DNA polymerase</keyword>
<keyword evidence="6" id="KW-0227">DNA damage</keyword>
<evidence type="ECO:0000256" key="7">
    <source>
        <dbReference type="ARBA" id="ARBA00022932"/>
    </source>
</evidence>
<feature type="domain" description="DNA-directed DNA polymerase X" evidence="11">
    <location>
        <begin position="580"/>
        <end position="908"/>
    </location>
</feature>
<dbReference type="SUPFAM" id="SSF81585">
    <property type="entry name" value="PsbU/PolX domain-like"/>
    <property type="match status" value="1"/>
</dbReference>
<keyword evidence="8" id="KW-0234">DNA repair</keyword>
<dbReference type="SMART" id="SM00483">
    <property type="entry name" value="POLXc"/>
    <property type="match status" value="1"/>
</dbReference>
<dbReference type="Pfam" id="PF10391">
    <property type="entry name" value="DNA_pol_lambd_f"/>
    <property type="match status" value="1"/>
</dbReference>
<dbReference type="Gene3D" id="1.10.150.110">
    <property type="entry name" value="DNA polymerase beta, N-terminal domain-like"/>
    <property type="match status" value="1"/>
</dbReference>
<dbReference type="EMBL" id="JAODAN010000009">
    <property type="protein sequence ID" value="KAK1922206.1"/>
    <property type="molecule type" value="Genomic_DNA"/>
</dbReference>
<feature type="region of interest" description="Disordered" evidence="10">
    <location>
        <begin position="85"/>
        <end position="159"/>
    </location>
</feature>
<dbReference type="Proteomes" id="UP001182556">
    <property type="component" value="Unassembled WGS sequence"/>
</dbReference>
<evidence type="ECO:0000256" key="10">
    <source>
        <dbReference type="SAM" id="MobiDB-lite"/>
    </source>
</evidence>
<evidence type="ECO:0000256" key="1">
    <source>
        <dbReference type="ARBA" id="ARBA00012417"/>
    </source>
</evidence>
<evidence type="ECO:0000256" key="6">
    <source>
        <dbReference type="ARBA" id="ARBA00022763"/>
    </source>
</evidence>
<dbReference type="InterPro" id="IPR002008">
    <property type="entry name" value="DNA_pol_X_beta-like"/>
</dbReference>
<dbReference type="InterPro" id="IPR037160">
    <property type="entry name" value="DNA_Pol_thumb_sf"/>
</dbReference>
<dbReference type="InterPro" id="IPR028207">
    <property type="entry name" value="DNA_pol_B_palm_palm"/>
</dbReference>
<dbReference type="GO" id="GO:0003887">
    <property type="term" value="F:DNA-directed DNA polymerase activity"/>
    <property type="evidence" value="ECO:0007669"/>
    <property type="project" value="UniProtKB-KW"/>
</dbReference>
<feature type="region of interest" description="Disordered" evidence="10">
    <location>
        <begin position="417"/>
        <end position="454"/>
    </location>
</feature>
<comment type="caution">
    <text evidence="12">The sequence shown here is derived from an EMBL/GenBank/DDBJ whole genome shotgun (WGS) entry which is preliminary data.</text>
</comment>
<dbReference type="Pfam" id="PF14791">
    <property type="entry name" value="DNA_pol_B_thumb"/>
    <property type="match status" value="1"/>
</dbReference>
<evidence type="ECO:0000256" key="9">
    <source>
        <dbReference type="ARBA" id="ARBA00049244"/>
    </source>
</evidence>
<dbReference type="Gene3D" id="3.30.460.10">
    <property type="entry name" value="Beta Polymerase, domain 2"/>
    <property type="match status" value="1"/>
</dbReference>
<dbReference type="InterPro" id="IPR022312">
    <property type="entry name" value="DNA_pol_X"/>
</dbReference>
<evidence type="ECO:0000313" key="13">
    <source>
        <dbReference type="Proteomes" id="UP001182556"/>
    </source>
</evidence>
<sequence>MMSGPSARFHTEPASTLWDDLDVNLDETEEEAETFDQRVFNEIAWKVDLRNEEKATIHEDTGVARLATTQAAQYDNPALDIEANSEVPKSAERPGSTTSAGPQTRPAVPKDHSLHPFSAAQSGRLASRAITTPELPRSAARSTLPSVPTPPDVSTPLPAPLRAFHASRLRTFALETPDSIASPIDTPEATKFQAGQAQSASHPNIHPTAGSPRPLGSGVSASLKGKKDYQTLTKHFEDFTKTVAKRDASLGSTSTRTMGVKTRGGSTVHGLGGRVFSGLRLCMPPELGQVNKHKHRWDIISKLGGQVTLQPDTATTHIIWDGKSESALLKELGLSSFSDLPAGTICVKWLYVSQCKLTSTLLDPSTYLTFRNPFARSASANASTTLAPASRASASASGLGAEAIHQPFKVPSRLSDLMNDIKGKNPMAVSRKREHTASDSDTESPRKTRRAPLSRDNFALRITRQTTTSHVLAGPSRATRPMDVPNVATEHRLPSGPGWEVPPENDQDGLDEFISGLKNGTIQEDDEDAESLVDRAEDFDRGVIGSIRDFAPGEQDHPTVDPGGKRFRCGQKNDGNRDKGPNEFLAQKFEEMHDLYSGMQGKNPFAIRQYQQAASICRRTLWPITSGKEAMKIKGVGKSIADRIDEFLSGVPGRQFYEDNEQTRTIAAFKDIYGVGRTFANELYKRGARSIEDLRTHNFGLTVGQKIGVELYDDLKSRIPREECRQLYEIIRAEAVTIDPKVWIEIMGSYRRGQETSGDVDILITRDTADGFDHSGVLKRLVDRLQVRGIITHDLSVPSDWKALEAKWMGVGRLDENSKHRRIDILCIPFEQWGAALIYFTGNEIFNRSLRLYARKKGYSLNQRGLSTGVIRDKQGLKMTEGEIVASRTEKEIFDMLGLRWRPPHHRRP</sequence>
<dbReference type="Gene3D" id="3.30.210.10">
    <property type="entry name" value="DNA polymerase, thumb domain"/>
    <property type="match status" value="1"/>
</dbReference>
<evidence type="ECO:0000256" key="5">
    <source>
        <dbReference type="ARBA" id="ARBA00022705"/>
    </source>
</evidence>
<dbReference type="GO" id="GO:0006303">
    <property type="term" value="P:double-strand break repair via nonhomologous end joining"/>
    <property type="evidence" value="ECO:0007669"/>
    <property type="project" value="TreeGrafter"/>
</dbReference>
<keyword evidence="3" id="KW-0808">Transferase</keyword>
<keyword evidence="5" id="KW-0235">DNA replication</keyword>
<dbReference type="EC" id="2.7.7.7" evidence="1"/>